<dbReference type="EMBL" id="VBAP01000085">
    <property type="protein sequence ID" value="TMI72545.1"/>
    <property type="molecule type" value="Genomic_DNA"/>
</dbReference>
<dbReference type="PANTHER" id="PTHR43760">
    <property type="entry name" value="ENDORIBONUCLEASE-RELATED"/>
    <property type="match status" value="1"/>
</dbReference>
<feature type="domain" description="Endoribonuclease L-PSP/chorismate mutase-like" evidence="1">
    <location>
        <begin position="7"/>
        <end position="134"/>
    </location>
</feature>
<organism evidence="2 3">
    <name type="scientific">Candidatus Segetimicrobium genomatis</name>
    <dbReference type="NCBI Taxonomy" id="2569760"/>
    <lineage>
        <taxon>Bacteria</taxon>
        <taxon>Bacillati</taxon>
        <taxon>Candidatus Sysuimicrobiota</taxon>
        <taxon>Candidatus Sysuimicrobiia</taxon>
        <taxon>Candidatus Sysuimicrobiales</taxon>
        <taxon>Candidatus Segetimicrobiaceae</taxon>
        <taxon>Candidatus Segetimicrobium</taxon>
    </lineage>
</organism>
<reference evidence="2 3" key="1">
    <citation type="journal article" date="2019" name="Nat. Microbiol.">
        <title>Mediterranean grassland soil C-N compound turnover is dependent on rainfall and depth, and is mediated by genomically divergent microorganisms.</title>
        <authorList>
            <person name="Diamond S."/>
            <person name="Andeer P.F."/>
            <person name="Li Z."/>
            <person name="Crits-Christoph A."/>
            <person name="Burstein D."/>
            <person name="Anantharaman K."/>
            <person name="Lane K.R."/>
            <person name="Thomas B.C."/>
            <person name="Pan C."/>
            <person name="Northen T.R."/>
            <person name="Banfield J.F."/>
        </authorList>
    </citation>
    <scope>NUCLEOTIDE SEQUENCE [LARGE SCALE GENOMIC DNA]</scope>
    <source>
        <strain evidence="2">NP_8</strain>
    </source>
</reference>
<dbReference type="SUPFAM" id="SSF55298">
    <property type="entry name" value="YjgF-like"/>
    <property type="match status" value="1"/>
</dbReference>
<dbReference type="AlphaFoldDB" id="A0A537IMI6"/>
<comment type="caution">
    <text evidence="2">The sequence shown here is derived from an EMBL/GenBank/DDBJ whole genome shotgun (WGS) entry which is preliminary data.</text>
</comment>
<accession>A0A537IMI6</accession>
<dbReference type="Proteomes" id="UP000318834">
    <property type="component" value="Unassembled WGS sequence"/>
</dbReference>
<dbReference type="InterPro" id="IPR013813">
    <property type="entry name" value="Endoribo_LPSP/chorism_mut-like"/>
</dbReference>
<gene>
    <name evidence="2" type="ORF">E6H05_10915</name>
</gene>
<dbReference type="PANTHER" id="PTHR43760:SF1">
    <property type="entry name" value="ENDORIBONUCLEASE L-PSP_CHORISMATE MUTASE-LIKE DOMAIN-CONTAINING PROTEIN"/>
    <property type="match status" value="1"/>
</dbReference>
<evidence type="ECO:0000313" key="2">
    <source>
        <dbReference type="EMBL" id="TMI72545.1"/>
    </source>
</evidence>
<evidence type="ECO:0000313" key="3">
    <source>
        <dbReference type="Proteomes" id="UP000318834"/>
    </source>
</evidence>
<dbReference type="Gene3D" id="3.30.1330.40">
    <property type="entry name" value="RutC-like"/>
    <property type="match status" value="1"/>
</dbReference>
<sequence>MPSASPEARLAELGLTLPRLSKPVGTYVDAVRTGNLLFLAGKGPRNLDGSVPTGKVGRDVSTEVAYQHARQVGLMLLAAIKEAVGSLDRVRRVVKVLGMVNAIPEFTEQPKVINGCSDLFVQVFGERGQHARSAVGMGSLPNGITVEIEAIVEVE</sequence>
<dbReference type="CDD" id="cd02199">
    <property type="entry name" value="YjgF_YER057c_UK114_like_1"/>
    <property type="match status" value="1"/>
</dbReference>
<dbReference type="Pfam" id="PF14588">
    <property type="entry name" value="YjgF_endoribonc"/>
    <property type="match status" value="1"/>
</dbReference>
<protein>
    <submittedName>
        <fullName evidence="2">RidA family protein</fullName>
    </submittedName>
</protein>
<evidence type="ECO:0000259" key="1">
    <source>
        <dbReference type="Pfam" id="PF14588"/>
    </source>
</evidence>
<name>A0A537IMI6_9BACT</name>
<proteinExistence type="predicted"/>
<dbReference type="InterPro" id="IPR035959">
    <property type="entry name" value="RutC-like_sf"/>
</dbReference>